<accession>A0A9Q1GA65</accession>
<reference evidence="1" key="1">
    <citation type="journal article" date="2023" name="Science">
        <title>Genome structures resolve the early diversification of teleost fishes.</title>
        <authorList>
            <person name="Parey E."/>
            <person name="Louis A."/>
            <person name="Montfort J."/>
            <person name="Bouchez O."/>
            <person name="Roques C."/>
            <person name="Iampietro C."/>
            <person name="Lluch J."/>
            <person name="Castinel A."/>
            <person name="Donnadieu C."/>
            <person name="Desvignes T."/>
            <person name="Floi Bucao C."/>
            <person name="Jouanno E."/>
            <person name="Wen M."/>
            <person name="Mejri S."/>
            <person name="Dirks R."/>
            <person name="Jansen H."/>
            <person name="Henkel C."/>
            <person name="Chen W.J."/>
            <person name="Zahm M."/>
            <person name="Cabau C."/>
            <person name="Klopp C."/>
            <person name="Thompson A.W."/>
            <person name="Robinson-Rechavi M."/>
            <person name="Braasch I."/>
            <person name="Lecointre G."/>
            <person name="Bobe J."/>
            <person name="Postlethwait J.H."/>
            <person name="Berthelot C."/>
            <person name="Roest Crollius H."/>
            <person name="Guiguen Y."/>
        </authorList>
    </citation>
    <scope>NUCLEOTIDE SEQUENCE</scope>
    <source>
        <strain evidence="1">WJC10195</strain>
    </source>
</reference>
<evidence type="ECO:0000313" key="2">
    <source>
        <dbReference type="Proteomes" id="UP001152622"/>
    </source>
</evidence>
<name>A0A9Q1GA65_SYNKA</name>
<dbReference type="EMBL" id="JAINUF010000001">
    <property type="protein sequence ID" value="KAJ8379764.1"/>
    <property type="molecule type" value="Genomic_DNA"/>
</dbReference>
<gene>
    <name evidence="1" type="ORF">SKAU_G00005420</name>
</gene>
<dbReference type="AlphaFoldDB" id="A0A9Q1GA65"/>
<dbReference type="Proteomes" id="UP001152622">
    <property type="component" value="Chromosome 1"/>
</dbReference>
<comment type="caution">
    <text evidence="1">The sequence shown here is derived from an EMBL/GenBank/DDBJ whole genome shotgun (WGS) entry which is preliminary data.</text>
</comment>
<keyword evidence="2" id="KW-1185">Reference proteome</keyword>
<protein>
    <submittedName>
        <fullName evidence="1">Uncharacterized protein</fullName>
    </submittedName>
</protein>
<organism evidence="1 2">
    <name type="scientific">Synaphobranchus kaupii</name>
    <name type="common">Kaup's arrowtooth eel</name>
    <dbReference type="NCBI Taxonomy" id="118154"/>
    <lineage>
        <taxon>Eukaryota</taxon>
        <taxon>Metazoa</taxon>
        <taxon>Chordata</taxon>
        <taxon>Craniata</taxon>
        <taxon>Vertebrata</taxon>
        <taxon>Euteleostomi</taxon>
        <taxon>Actinopterygii</taxon>
        <taxon>Neopterygii</taxon>
        <taxon>Teleostei</taxon>
        <taxon>Anguilliformes</taxon>
        <taxon>Synaphobranchidae</taxon>
        <taxon>Synaphobranchus</taxon>
    </lineage>
</organism>
<sequence length="127" mass="13559">MICRPRDGIMFFVLRMAEADLVGRGGASDAGSHAEPTPSTADLFPASHSADVQGDSCSTALYQSADPFTLTKQKRLLCKFNERWSLNHGSITQTLSRSAATQAPSDSPKIYTLSPNGNTFVHLGSGL</sequence>
<evidence type="ECO:0000313" key="1">
    <source>
        <dbReference type="EMBL" id="KAJ8379764.1"/>
    </source>
</evidence>
<proteinExistence type="predicted"/>